<dbReference type="InterPro" id="IPR027417">
    <property type="entry name" value="P-loop_NTPase"/>
</dbReference>
<dbReference type="PROSITE" id="PS51421">
    <property type="entry name" value="RAS"/>
    <property type="match status" value="1"/>
</dbReference>
<sequence length="127" mass="13995">MSYPQTDVFLCAFSVVSPSSFENIGEKWYPEVSHHCPNTPIILVGTKVDLREDAGTIEKLASKKQAPISYEQGLQMVQEISAVKYMECSALTQTGLKAVFDEAIRAVLTPQTNAKKEKKRSGGCQLL</sequence>
<keyword evidence="2" id="KW-0342">GTP-binding</keyword>
<dbReference type="InterPro" id="IPR001806">
    <property type="entry name" value="Small_GTPase"/>
</dbReference>
<dbReference type="Pfam" id="PF00071">
    <property type="entry name" value="Ras"/>
    <property type="match status" value="1"/>
</dbReference>
<dbReference type="FunFam" id="3.40.50.300:FF:001806">
    <property type="entry name" value="rho-related GTP-binding protein RhoD isoform X3"/>
    <property type="match status" value="1"/>
</dbReference>
<keyword evidence="1" id="KW-0547">Nucleotide-binding</keyword>
<reference evidence="3" key="1">
    <citation type="journal article" date="2020" name="J. Eukaryot. Microbiol.">
        <title>De novo Sequencing, Assembly and Annotation of the Transcriptome for the Free-Living Testate Amoeba Arcella intermedia.</title>
        <authorList>
            <person name="Ribeiro G.M."/>
            <person name="Porfirio-Sousa A.L."/>
            <person name="Maurer-Alcala X.X."/>
            <person name="Katz L.A."/>
            <person name="Lahr D.J.G."/>
        </authorList>
    </citation>
    <scope>NUCLEOTIDE SEQUENCE</scope>
</reference>
<dbReference type="SMART" id="SM00175">
    <property type="entry name" value="RAB"/>
    <property type="match status" value="1"/>
</dbReference>
<dbReference type="SMART" id="SM00174">
    <property type="entry name" value="RHO"/>
    <property type="match status" value="1"/>
</dbReference>
<dbReference type="GO" id="GO:0003924">
    <property type="term" value="F:GTPase activity"/>
    <property type="evidence" value="ECO:0007669"/>
    <property type="project" value="InterPro"/>
</dbReference>
<proteinExistence type="predicted"/>
<dbReference type="PROSITE" id="PS51419">
    <property type="entry name" value="RAB"/>
    <property type="match status" value="1"/>
</dbReference>
<name>A0A6B2LQD0_9EUKA</name>
<dbReference type="EMBL" id="GIBP01010363">
    <property type="protein sequence ID" value="NDV39332.1"/>
    <property type="molecule type" value="Transcribed_RNA"/>
</dbReference>
<dbReference type="PANTHER" id="PTHR24072">
    <property type="entry name" value="RHO FAMILY GTPASE"/>
    <property type="match status" value="1"/>
</dbReference>
<dbReference type="GO" id="GO:0007264">
    <property type="term" value="P:small GTPase-mediated signal transduction"/>
    <property type="evidence" value="ECO:0007669"/>
    <property type="project" value="InterPro"/>
</dbReference>
<accession>A0A6B2LQD0</accession>
<dbReference type="PRINTS" id="PR00449">
    <property type="entry name" value="RASTRNSFRMNG"/>
</dbReference>
<dbReference type="Gene3D" id="3.40.50.300">
    <property type="entry name" value="P-loop containing nucleotide triphosphate hydrolases"/>
    <property type="match status" value="1"/>
</dbReference>
<dbReference type="GO" id="GO:0005525">
    <property type="term" value="F:GTP binding"/>
    <property type="evidence" value="ECO:0007669"/>
    <property type="project" value="UniProtKB-KW"/>
</dbReference>
<evidence type="ECO:0000256" key="1">
    <source>
        <dbReference type="ARBA" id="ARBA00022741"/>
    </source>
</evidence>
<evidence type="ECO:0000256" key="2">
    <source>
        <dbReference type="ARBA" id="ARBA00023134"/>
    </source>
</evidence>
<dbReference type="AlphaFoldDB" id="A0A6B2LQD0"/>
<organism evidence="3">
    <name type="scientific">Arcella intermedia</name>
    <dbReference type="NCBI Taxonomy" id="1963864"/>
    <lineage>
        <taxon>Eukaryota</taxon>
        <taxon>Amoebozoa</taxon>
        <taxon>Tubulinea</taxon>
        <taxon>Elardia</taxon>
        <taxon>Arcellinida</taxon>
        <taxon>Sphaerothecina</taxon>
        <taxon>Arcellidae</taxon>
        <taxon>Arcella</taxon>
    </lineage>
</organism>
<dbReference type="InterPro" id="IPR005225">
    <property type="entry name" value="Small_GTP-bd"/>
</dbReference>
<dbReference type="InterPro" id="IPR003578">
    <property type="entry name" value="Small_GTPase_Rho"/>
</dbReference>
<dbReference type="PROSITE" id="PS51420">
    <property type="entry name" value="RHO"/>
    <property type="match status" value="1"/>
</dbReference>
<protein>
    <submittedName>
        <fullName evidence="3">Uncharacterized protein</fullName>
    </submittedName>
</protein>
<dbReference type="SUPFAM" id="SSF52540">
    <property type="entry name" value="P-loop containing nucleoside triphosphate hydrolases"/>
    <property type="match status" value="1"/>
</dbReference>
<evidence type="ECO:0000313" key="3">
    <source>
        <dbReference type="EMBL" id="NDV39332.1"/>
    </source>
</evidence>
<dbReference type="NCBIfam" id="TIGR00231">
    <property type="entry name" value="small_GTP"/>
    <property type="match status" value="1"/>
</dbReference>